<dbReference type="EMBL" id="CP029343">
    <property type="protein sequence ID" value="AWL04819.1"/>
    <property type="molecule type" value="Genomic_DNA"/>
</dbReference>
<dbReference type="PROSITE" id="PS51186">
    <property type="entry name" value="GNAT"/>
    <property type="match status" value="1"/>
</dbReference>
<name>A0A2S2DIA7_9BURK</name>
<dbReference type="SUPFAM" id="SSF55729">
    <property type="entry name" value="Acyl-CoA N-acyltransferases (Nat)"/>
    <property type="match status" value="1"/>
</dbReference>
<dbReference type="OrthoDB" id="1188001at2"/>
<accession>A0A2S2DIA7</accession>
<gene>
    <name evidence="2" type="ORF">DIR46_10540</name>
</gene>
<dbReference type="GO" id="GO:0016747">
    <property type="term" value="F:acyltransferase activity, transferring groups other than amino-acyl groups"/>
    <property type="evidence" value="ECO:0007669"/>
    <property type="project" value="InterPro"/>
</dbReference>
<reference evidence="2 3" key="1">
    <citation type="submission" date="2018-05" db="EMBL/GenBank/DDBJ databases">
        <title>Complete genome sequence of Massilia oculi sp. nov. CCUG 43427T (=DSM 26321T), the type strain of M. oculi, and comparison with genome sequences of other Massilia strains.</title>
        <authorList>
            <person name="Zhu B."/>
        </authorList>
    </citation>
    <scope>NUCLEOTIDE SEQUENCE [LARGE SCALE GENOMIC DNA]</scope>
    <source>
        <strain evidence="2 3">CCUG 43427</strain>
    </source>
</reference>
<proteinExistence type="predicted"/>
<dbReference type="RefSeq" id="WP_109345188.1">
    <property type="nucleotide sequence ID" value="NZ_CP029343.1"/>
</dbReference>
<evidence type="ECO:0000313" key="2">
    <source>
        <dbReference type="EMBL" id="AWL04819.1"/>
    </source>
</evidence>
<evidence type="ECO:0000259" key="1">
    <source>
        <dbReference type="PROSITE" id="PS51186"/>
    </source>
</evidence>
<dbReference type="AlphaFoldDB" id="A0A2S2DIA7"/>
<dbReference type="InterPro" id="IPR000182">
    <property type="entry name" value="GNAT_dom"/>
</dbReference>
<evidence type="ECO:0000313" key="3">
    <source>
        <dbReference type="Proteomes" id="UP000245820"/>
    </source>
</evidence>
<sequence>MYIHRARTADIPKIKDLYEEAIAFQRSRGLPYWNALDLTVVEADIAAGAQYLLSVDMHAVGIFSFCPPSPMDEDLWQGLLPHAARYINRIIVGRLWQGRSLFGLMLAWSERETLRLGFDRLRLDTWADNQRLGDYYSRFGFVHMGERTASSGPELSPQYRGVRLAIMEKLLAPPRNADPRAI</sequence>
<dbReference type="Gene3D" id="3.40.630.30">
    <property type="match status" value="1"/>
</dbReference>
<feature type="domain" description="N-acetyltransferase" evidence="1">
    <location>
        <begin position="1"/>
        <end position="172"/>
    </location>
</feature>
<dbReference type="KEGG" id="mtim:DIR46_10540"/>
<dbReference type="InterPro" id="IPR016181">
    <property type="entry name" value="Acyl_CoA_acyltransferase"/>
</dbReference>
<dbReference type="Proteomes" id="UP000245820">
    <property type="component" value="Chromosome"/>
</dbReference>
<organism evidence="2 3">
    <name type="scientific">Massilia oculi</name>
    <dbReference type="NCBI Taxonomy" id="945844"/>
    <lineage>
        <taxon>Bacteria</taxon>
        <taxon>Pseudomonadati</taxon>
        <taxon>Pseudomonadota</taxon>
        <taxon>Betaproteobacteria</taxon>
        <taxon>Burkholderiales</taxon>
        <taxon>Oxalobacteraceae</taxon>
        <taxon>Telluria group</taxon>
        <taxon>Massilia</taxon>
    </lineage>
</organism>
<protein>
    <recommendedName>
        <fullName evidence="1">N-acetyltransferase domain-containing protein</fullName>
    </recommendedName>
</protein>
<keyword evidence="3" id="KW-1185">Reference proteome</keyword>